<sequence>MDTPAFIKAREFLRTYAVQVARGLAYIHGNGLVHRDLKLDNILMKRGAVKIADLGLAKPMEVIAGTSRAGALMYAAPEKLRGEVYNCKADIYSFGLLLWEMWYGIYAFQNFDSADDFTFVEKIKDGVRPDVTGRTAPSGLWAAMMEECWHGDPNKRPAAHTISERLQDLR</sequence>
<dbReference type="InterPro" id="IPR000719">
    <property type="entry name" value="Prot_kinase_dom"/>
</dbReference>
<dbReference type="PROSITE" id="PS50011">
    <property type="entry name" value="PROTEIN_KINASE_DOM"/>
    <property type="match status" value="1"/>
</dbReference>
<dbReference type="InterPro" id="IPR008271">
    <property type="entry name" value="Ser/Thr_kinase_AS"/>
</dbReference>
<dbReference type="Proteomes" id="UP000001554">
    <property type="component" value="Chromosome 2"/>
</dbReference>
<dbReference type="PROSITE" id="PS00108">
    <property type="entry name" value="PROTEIN_KINASE_ST"/>
    <property type="match status" value="1"/>
</dbReference>
<dbReference type="Pfam" id="PF00069">
    <property type="entry name" value="Pkinase"/>
    <property type="match status" value="1"/>
</dbReference>
<keyword evidence="2" id="KW-1185">Reference proteome</keyword>
<dbReference type="GO" id="GO:0004672">
    <property type="term" value="F:protein kinase activity"/>
    <property type="evidence" value="ECO:0007669"/>
    <property type="project" value="InterPro"/>
</dbReference>
<dbReference type="SUPFAM" id="SSF56112">
    <property type="entry name" value="Protein kinase-like (PK-like)"/>
    <property type="match status" value="1"/>
</dbReference>
<proteinExistence type="predicted"/>
<evidence type="ECO:0000313" key="2">
    <source>
        <dbReference type="Proteomes" id="UP000001554"/>
    </source>
</evidence>
<reference evidence="3" key="2">
    <citation type="submission" date="2025-08" db="UniProtKB">
        <authorList>
            <consortium name="RefSeq"/>
        </authorList>
    </citation>
    <scope>IDENTIFICATION</scope>
    <source>
        <strain evidence="3">S238N-H82</strain>
        <tissue evidence="3">Testes</tissue>
    </source>
</reference>
<gene>
    <name evidence="3" type="primary">LOC118409863</name>
</gene>
<dbReference type="OMA" id="WDDNIRI"/>
<dbReference type="InterPro" id="IPR011009">
    <property type="entry name" value="Kinase-like_dom_sf"/>
</dbReference>
<dbReference type="GO" id="GO:0005524">
    <property type="term" value="F:ATP binding"/>
    <property type="evidence" value="ECO:0007669"/>
    <property type="project" value="InterPro"/>
</dbReference>
<evidence type="ECO:0000313" key="3">
    <source>
        <dbReference type="RefSeq" id="XP_035667121.1"/>
    </source>
</evidence>
<dbReference type="Gene3D" id="1.10.510.10">
    <property type="entry name" value="Transferase(Phosphotransferase) domain 1"/>
    <property type="match status" value="1"/>
</dbReference>
<dbReference type="AlphaFoldDB" id="A0A9J7KNC1"/>
<dbReference type="SMART" id="SM00220">
    <property type="entry name" value="S_TKc"/>
    <property type="match status" value="1"/>
</dbReference>
<protein>
    <submittedName>
        <fullName evidence="3">Serine/threonine-protein kinase STY13-like</fullName>
    </submittedName>
</protein>
<dbReference type="RefSeq" id="XP_035667121.1">
    <property type="nucleotide sequence ID" value="XM_035811228.1"/>
</dbReference>
<dbReference type="OrthoDB" id="6157868at2759"/>
<dbReference type="PANTHER" id="PTHR26392">
    <property type="entry name" value="MITOGEN-ACTIVATED PROTEIN KINASE KINASE KINASE 7-RELATED"/>
    <property type="match status" value="1"/>
</dbReference>
<accession>A0A9J7KNC1</accession>
<dbReference type="GeneID" id="118409863"/>
<organism evidence="2 3">
    <name type="scientific">Branchiostoma floridae</name>
    <name type="common">Florida lancelet</name>
    <name type="synonym">Amphioxus</name>
    <dbReference type="NCBI Taxonomy" id="7739"/>
    <lineage>
        <taxon>Eukaryota</taxon>
        <taxon>Metazoa</taxon>
        <taxon>Chordata</taxon>
        <taxon>Cephalochordata</taxon>
        <taxon>Leptocardii</taxon>
        <taxon>Amphioxiformes</taxon>
        <taxon>Branchiostomatidae</taxon>
        <taxon>Branchiostoma</taxon>
    </lineage>
</organism>
<reference evidence="2" key="1">
    <citation type="journal article" date="2020" name="Nat. Ecol. Evol.">
        <title>Deeply conserved synteny resolves early events in vertebrate evolution.</title>
        <authorList>
            <person name="Simakov O."/>
            <person name="Marletaz F."/>
            <person name="Yue J.X."/>
            <person name="O'Connell B."/>
            <person name="Jenkins J."/>
            <person name="Brandt A."/>
            <person name="Calef R."/>
            <person name="Tung C.H."/>
            <person name="Huang T.K."/>
            <person name="Schmutz J."/>
            <person name="Satoh N."/>
            <person name="Yu J.K."/>
            <person name="Putnam N.H."/>
            <person name="Green R.E."/>
            <person name="Rokhsar D.S."/>
        </authorList>
    </citation>
    <scope>NUCLEOTIDE SEQUENCE [LARGE SCALE GENOMIC DNA]</scope>
    <source>
        <strain evidence="2">S238N-H82</strain>
    </source>
</reference>
<feature type="domain" description="Protein kinase" evidence="1">
    <location>
        <begin position="1"/>
        <end position="170"/>
    </location>
</feature>
<dbReference type="KEGG" id="bfo:118409863"/>
<evidence type="ECO:0000259" key="1">
    <source>
        <dbReference type="PROSITE" id="PS50011"/>
    </source>
</evidence>
<dbReference type="PANTHER" id="PTHR26392:SF92">
    <property type="entry name" value="PROTEIN KINASE DOMAIN-CONTAINING PROTEIN"/>
    <property type="match status" value="1"/>
</dbReference>
<name>A0A9J7KNC1_BRAFL</name>